<sequence>MALSSGRAETRAQLKDVVLDFLEALHNDDLQTALDLVDEQIEYVNVSVSRTRGKRRLAKGLEASSRVLGGFDVLLVNIAQNGDIVLIERFDTLKLGPLWTKFWVFGRFEVKNGRITVWRDSFDLFNVAVGTARAFLGALIPALRPKQTHQLGR</sequence>
<dbReference type="EMBL" id="ACZI02000001">
    <property type="protein sequence ID" value="EFV12222.1"/>
    <property type="molecule type" value="Genomic_DNA"/>
</dbReference>
<dbReference type="Proteomes" id="UP000004816">
    <property type="component" value="Unassembled WGS sequence"/>
</dbReference>
<dbReference type="SUPFAM" id="SSF54427">
    <property type="entry name" value="NTF2-like"/>
    <property type="match status" value="1"/>
</dbReference>
<dbReference type="Gene3D" id="3.10.450.50">
    <property type="match status" value="1"/>
</dbReference>
<dbReference type="AlphaFoldDB" id="E5XTU2"/>
<name>E5XTU2_SEGRC</name>
<protein>
    <recommendedName>
        <fullName evidence="1">Limonene-1,2-epoxide hydrolase domain-containing protein</fullName>
    </recommendedName>
</protein>
<dbReference type="InterPro" id="IPR013100">
    <property type="entry name" value="LEH"/>
</dbReference>
<keyword evidence="3" id="KW-1185">Reference proteome</keyword>
<organism evidence="2 3">
    <name type="scientific">Segniliparus rugosus (strain ATCC BAA-974 / DSM 45345 / CCUG 50838 / CIP 108380 / JCM 13579 / CDC 945)</name>
    <dbReference type="NCBI Taxonomy" id="679197"/>
    <lineage>
        <taxon>Bacteria</taxon>
        <taxon>Bacillati</taxon>
        <taxon>Actinomycetota</taxon>
        <taxon>Actinomycetes</taxon>
        <taxon>Mycobacteriales</taxon>
        <taxon>Segniliparaceae</taxon>
        <taxon>Segniliparus</taxon>
    </lineage>
</organism>
<dbReference type="Pfam" id="PF07858">
    <property type="entry name" value="LEH"/>
    <property type="match status" value="1"/>
</dbReference>
<proteinExistence type="predicted"/>
<evidence type="ECO:0000313" key="3">
    <source>
        <dbReference type="Proteomes" id="UP000004816"/>
    </source>
</evidence>
<feature type="domain" description="Limonene-1,2-epoxide hydrolase" evidence="1">
    <location>
        <begin position="17"/>
        <end position="133"/>
    </location>
</feature>
<evidence type="ECO:0000259" key="1">
    <source>
        <dbReference type="Pfam" id="PF07858"/>
    </source>
</evidence>
<dbReference type="HOGENOM" id="CLU_125946_0_0_11"/>
<dbReference type="STRING" id="679197.HMPREF9336_02914"/>
<gene>
    <name evidence="2" type="ORF">HMPREF9336_02914</name>
</gene>
<comment type="caution">
    <text evidence="2">The sequence shown here is derived from an EMBL/GenBank/DDBJ whole genome shotgun (WGS) entry which is preliminary data.</text>
</comment>
<dbReference type="OrthoDB" id="9781757at2"/>
<evidence type="ECO:0000313" key="2">
    <source>
        <dbReference type="EMBL" id="EFV12222.1"/>
    </source>
</evidence>
<reference evidence="2 3" key="1">
    <citation type="journal article" date="2011" name="Stand. Genomic Sci.">
        <title>High quality draft genome sequence of Segniliparus rugosus CDC 945(T)= (ATCC BAA-974(T)).</title>
        <authorList>
            <person name="Earl A.M."/>
            <person name="Desjardins C.A."/>
            <person name="Fitzgerald M.G."/>
            <person name="Arachchi H.M."/>
            <person name="Zeng Q."/>
            <person name="Mehta T."/>
            <person name="Griggs A."/>
            <person name="Birren B.W."/>
            <person name="Toney N.C."/>
            <person name="Carr J."/>
            <person name="Posey J."/>
            <person name="Butler W.R."/>
        </authorList>
    </citation>
    <scope>NUCLEOTIDE SEQUENCE [LARGE SCALE GENOMIC DNA]</scope>
    <source>
        <strain evidence="3">ATCC BAA-974 / DSM 45345 / CCUG 50838 / CIP 108380 / JCM 13579 / CDC 945</strain>
    </source>
</reference>
<accession>E5XTU2</accession>
<dbReference type="RefSeq" id="WP_007471562.1">
    <property type="nucleotide sequence ID" value="NZ_KI391953.1"/>
</dbReference>
<dbReference type="eggNOG" id="COG4308">
    <property type="taxonomic scope" value="Bacteria"/>
</dbReference>
<dbReference type="InterPro" id="IPR032710">
    <property type="entry name" value="NTF2-like_dom_sf"/>
</dbReference>